<gene>
    <name evidence="6" type="ORF">H8S33_16190</name>
</gene>
<evidence type="ECO:0000256" key="3">
    <source>
        <dbReference type="ARBA" id="ARBA00022741"/>
    </source>
</evidence>
<dbReference type="InterPro" id="IPR027417">
    <property type="entry name" value="P-loop_NTPase"/>
</dbReference>
<dbReference type="SUPFAM" id="SSF52540">
    <property type="entry name" value="P-loop containing nucleoside triphosphate hydrolases"/>
    <property type="match status" value="1"/>
</dbReference>
<dbReference type="InterPro" id="IPR003593">
    <property type="entry name" value="AAA+_ATPase"/>
</dbReference>
<dbReference type="EMBL" id="JACOOL010000014">
    <property type="protein sequence ID" value="MBC5638322.1"/>
    <property type="molecule type" value="Genomic_DNA"/>
</dbReference>
<dbReference type="Pfam" id="PF08352">
    <property type="entry name" value="oligo_HPY"/>
    <property type="match status" value="1"/>
</dbReference>
<dbReference type="GO" id="GO:0005524">
    <property type="term" value="F:ATP binding"/>
    <property type="evidence" value="ECO:0007669"/>
    <property type="project" value="UniProtKB-KW"/>
</dbReference>
<reference evidence="6" key="1">
    <citation type="submission" date="2020-08" db="EMBL/GenBank/DDBJ databases">
        <title>Genome public.</title>
        <authorList>
            <person name="Liu C."/>
            <person name="Sun Q."/>
        </authorList>
    </citation>
    <scope>NUCLEOTIDE SEQUENCE</scope>
    <source>
        <strain evidence="6">BX22</strain>
    </source>
</reference>
<dbReference type="PANTHER" id="PTHR43776:SF8">
    <property type="entry name" value="ABC TRANSPORTER, ATP-BINDING PROTEIN"/>
    <property type="match status" value="1"/>
</dbReference>
<keyword evidence="3" id="KW-0547">Nucleotide-binding</keyword>
<evidence type="ECO:0000256" key="2">
    <source>
        <dbReference type="ARBA" id="ARBA00022448"/>
    </source>
</evidence>
<protein>
    <submittedName>
        <fullName evidence="6">Dipeptide ABC transporter ATP-binding protein</fullName>
    </submittedName>
</protein>
<dbReference type="PROSITE" id="PS50893">
    <property type="entry name" value="ABC_TRANSPORTER_2"/>
    <property type="match status" value="1"/>
</dbReference>
<name>A0A923L858_9BACI</name>
<dbReference type="FunFam" id="3.40.50.300:FF:000016">
    <property type="entry name" value="Oligopeptide ABC transporter ATP-binding component"/>
    <property type="match status" value="1"/>
</dbReference>
<evidence type="ECO:0000313" key="7">
    <source>
        <dbReference type="Proteomes" id="UP000637359"/>
    </source>
</evidence>
<dbReference type="Proteomes" id="UP000637359">
    <property type="component" value="Unassembled WGS sequence"/>
</dbReference>
<dbReference type="GO" id="GO:0055085">
    <property type="term" value="P:transmembrane transport"/>
    <property type="evidence" value="ECO:0007669"/>
    <property type="project" value="UniProtKB-ARBA"/>
</dbReference>
<evidence type="ECO:0000256" key="1">
    <source>
        <dbReference type="ARBA" id="ARBA00005417"/>
    </source>
</evidence>
<accession>A0A923L858</accession>
<evidence type="ECO:0000256" key="4">
    <source>
        <dbReference type="ARBA" id="ARBA00022840"/>
    </source>
</evidence>
<dbReference type="GO" id="GO:0015833">
    <property type="term" value="P:peptide transport"/>
    <property type="evidence" value="ECO:0007669"/>
    <property type="project" value="InterPro"/>
</dbReference>
<dbReference type="GO" id="GO:0016887">
    <property type="term" value="F:ATP hydrolysis activity"/>
    <property type="evidence" value="ECO:0007669"/>
    <property type="project" value="InterPro"/>
</dbReference>
<dbReference type="CDD" id="cd03257">
    <property type="entry name" value="ABC_NikE_OppD_transporters"/>
    <property type="match status" value="1"/>
</dbReference>
<dbReference type="PROSITE" id="PS00211">
    <property type="entry name" value="ABC_TRANSPORTER_1"/>
    <property type="match status" value="1"/>
</dbReference>
<dbReference type="RefSeq" id="WP_186871030.1">
    <property type="nucleotide sequence ID" value="NZ_JACOOL010000014.1"/>
</dbReference>
<organism evidence="6 7">
    <name type="scientific">Ornithinibacillus hominis</name>
    <dbReference type="NCBI Taxonomy" id="2763055"/>
    <lineage>
        <taxon>Bacteria</taxon>
        <taxon>Bacillati</taxon>
        <taxon>Bacillota</taxon>
        <taxon>Bacilli</taxon>
        <taxon>Bacillales</taxon>
        <taxon>Bacillaceae</taxon>
        <taxon>Ornithinibacillus</taxon>
    </lineage>
</organism>
<dbReference type="InterPro" id="IPR050319">
    <property type="entry name" value="ABC_transp_ATP-bind"/>
</dbReference>
<evidence type="ECO:0000313" key="6">
    <source>
        <dbReference type="EMBL" id="MBC5638322.1"/>
    </source>
</evidence>
<comment type="similarity">
    <text evidence="1">Belongs to the ABC transporter superfamily.</text>
</comment>
<evidence type="ECO:0000259" key="5">
    <source>
        <dbReference type="PROSITE" id="PS50893"/>
    </source>
</evidence>
<dbReference type="InterPro" id="IPR003439">
    <property type="entry name" value="ABC_transporter-like_ATP-bd"/>
</dbReference>
<dbReference type="NCBIfam" id="NF008453">
    <property type="entry name" value="PRK11308.1"/>
    <property type="match status" value="1"/>
</dbReference>
<dbReference type="PANTHER" id="PTHR43776">
    <property type="entry name" value="TRANSPORT ATP-BINDING PROTEIN"/>
    <property type="match status" value="1"/>
</dbReference>
<feature type="domain" description="ABC transporter" evidence="5">
    <location>
        <begin position="12"/>
        <end position="264"/>
    </location>
</feature>
<dbReference type="InterPro" id="IPR013563">
    <property type="entry name" value="Oligopep_ABC_C"/>
</dbReference>
<proteinExistence type="inferred from homology"/>
<dbReference type="Pfam" id="PF00005">
    <property type="entry name" value="ABC_tran"/>
    <property type="match status" value="1"/>
</dbReference>
<keyword evidence="7" id="KW-1185">Reference proteome</keyword>
<keyword evidence="4 6" id="KW-0067">ATP-binding</keyword>
<dbReference type="Gene3D" id="3.40.50.300">
    <property type="entry name" value="P-loop containing nucleotide triphosphate hydrolases"/>
    <property type="match status" value="1"/>
</dbReference>
<dbReference type="InterPro" id="IPR017871">
    <property type="entry name" value="ABC_transporter-like_CS"/>
</dbReference>
<dbReference type="NCBIfam" id="TIGR01727">
    <property type="entry name" value="oligo_HPY"/>
    <property type="match status" value="1"/>
</dbReference>
<sequence length="331" mass="37225">MTSQAREREAVLEVQHLKKYFPVTGSIGRIGGVKGEVKAVNNVSLNLYPGETYGLVGESGSGKSTTGRTILRLTEPTDGKVIYNNQNIFELSQKELKSVRRDMQMVFQDPFSSLNPRIRIGKALEEPLTIHSIGRKIERQDRVFEILDKVGMRAEHYYRYPHEFSGGQRQRLGLARALISNPKILICDEPVSALDVSIQSQVINLLQQLQDEFNLTYLFITHDISVVHHISDRIGVMYLGEIVEEAPTESLFASPLHPYTQGLLSAVPGKHRTQARERIVLKGEIPSPLDPPTGCMFHTRCPFATDRCKVEIPQKKEISPGHVVACHLYDE</sequence>
<dbReference type="SMART" id="SM00382">
    <property type="entry name" value="AAA"/>
    <property type="match status" value="1"/>
</dbReference>
<dbReference type="AlphaFoldDB" id="A0A923L858"/>
<comment type="caution">
    <text evidence="6">The sequence shown here is derived from an EMBL/GenBank/DDBJ whole genome shotgun (WGS) entry which is preliminary data.</text>
</comment>
<keyword evidence="2" id="KW-0813">Transport</keyword>